<dbReference type="RefSeq" id="WP_216800475.1">
    <property type="nucleotide sequence ID" value="NZ_CP076723.1"/>
</dbReference>
<evidence type="ECO:0000313" key="1">
    <source>
        <dbReference type="EMBL" id="QWV93731.1"/>
    </source>
</evidence>
<dbReference type="EMBL" id="CP076723">
    <property type="protein sequence ID" value="QWV93731.1"/>
    <property type="molecule type" value="Genomic_DNA"/>
</dbReference>
<accession>A0ABX8J9D4</accession>
<proteinExistence type="predicted"/>
<name>A0ABX8J9D4_9BACT</name>
<protein>
    <submittedName>
        <fullName evidence="1">Uncharacterized protein</fullName>
    </submittedName>
</protein>
<evidence type="ECO:0000313" key="2">
    <source>
        <dbReference type="Proteomes" id="UP000683557"/>
    </source>
</evidence>
<sequence length="45" mass="4853">MTHRTDFSEATPEEIAAEVSEALRRHGITAVMSGGGCVSVYSENR</sequence>
<organism evidence="1 2">
    <name type="scientific">Geomonas oryzisoli</name>
    <dbReference type="NCBI Taxonomy" id="2847992"/>
    <lineage>
        <taxon>Bacteria</taxon>
        <taxon>Pseudomonadati</taxon>
        <taxon>Thermodesulfobacteriota</taxon>
        <taxon>Desulfuromonadia</taxon>
        <taxon>Geobacterales</taxon>
        <taxon>Geobacteraceae</taxon>
        <taxon>Geomonas</taxon>
    </lineage>
</organism>
<gene>
    <name evidence="1" type="ORF">KP004_00640</name>
</gene>
<keyword evidence="2" id="KW-1185">Reference proteome</keyword>
<dbReference type="Proteomes" id="UP000683557">
    <property type="component" value="Chromosome"/>
</dbReference>
<reference evidence="1 2" key="1">
    <citation type="submission" date="2021-06" db="EMBL/GenBank/DDBJ databases">
        <title>Gemonas diversity in paddy soil.</title>
        <authorList>
            <person name="Liu G."/>
        </authorList>
    </citation>
    <scope>NUCLEOTIDE SEQUENCE [LARGE SCALE GENOMIC DNA]</scope>
    <source>
        <strain evidence="1 2">RG10</strain>
    </source>
</reference>